<evidence type="ECO:0000256" key="1">
    <source>
        <dbReference type="SAM" id="MobiDB-lite"/>
    </source>
</evidence>
<dbReference type="Proteomes" id="UP000654918">
    <property type="component" value="Unassembled WGS sequence"/>
</dbReference>
<feature type="region of interest" description="Disordered" evidence="1">
    <location>
        <begin position="78"/>
        <end position="119"/>
    </location>
</feature>
<keyword evidence="3" id="KW-1185">Reference proteome</keyword>
<dbReference type="AlphaFoldDB" id="A0A8H6KFU9"/>
<dbReference type="EMBL" id="WIGO01000101">
    <property type="protein sequence ID" value="KAF6829946.1"/>
    <property type="molecule type" value="Genomic_DNA"/>
</dbReference>
<comment type="caution">
    <text evidence="2">The sequence shown here is derived from an EMBL/GenBank/DDBJ whole genome shotgun (WGS) entry which is preliminary data.</text>
</comment>
<proteinExistence type="predicted"/>
<name>A0A8H6KFU9_9PEZI</name>
<protein>
    <submittedName>
        <fullName evidence="2">Uncharacterized protein</fullName>
    </submittedName>
</protein>
<accession>A0A8H6KFU9</accession>
<evidence type="ECO:0000313" key="2">
    <source>
        <dbReference type="EMBL" id="KAF6829946.1"/>
    </source>
</evidence>
<organism evidence="2 3">
    <name type="scientific">Colletotrichum plurivorum</name>
    <dbReference type="NCBI Taxonomy" id="2175906"/>
    <lineage>
        <taxon>Eukaryota</taxon>
        <taxon>Fungi</taxon>
        <taxon>Dikarya</taxon>
        <taxon>Ascomycota</taxon>
        <taxon>Pezizomycotina</taxon>
        <taxon>Sordariomycetes</taxon>
        <taxon>Hypocreomycetidae</taxon>
        <taxon>Glomerellales</taxon>
        <taxon>Glomerellaceae</taxon>
        <taxon>Colletotrichum</taxon>
        <taxon>Colletotrichum orchidearum species complex</taxon>
    </lineage>
</organism>
<feature type="region of interest" description="Disordered" evidence="1">
    <location>
        <begin position="1"/>
        <end position="20"/>
    </location>
</feature>
<sequence>MPSMVDFTSAAGSGQASVREAYENTQSLPRRILLPPFPPPIKTEIRENRISVASSPPHCAVGPGDARQHHIELRRCDSKRARAGTTHHSEGKVHMVHRWIPPVPSSERKPFPGATRSIPILRPISSPKKVSTAAL</sequence>
<gene>
    <name evidence="2" type="ORF">CPLU01_07666</name>
</gene>
<evidence type="ECO:0000313" key="3">
    <source>
        <dbReference type="Proteomes" id="UP000654918"/>
    </source>
</evidence>
<reference evidence="2" key="1">
    <citation type="journal article" date="2020" name="Phytopathology">
        <title>Genome Sequence Resources of Colletotrichum truncatum, C. plurivorum, C. musicola, and C. sojae: Four Species Pathogenic to Soybean (Glycine max).</title>
        <authorList>
            <person name="Rogerio F."/>
            <person name="Boufleur T.R."/>
            <person name="Ciampi-Guillardi M."/>
            <person name="Sukno S.A."/>
            <person name="Thon M.R."/>
            <person name="Massola Junior N.S."/>
            <person name="Baroncelli R."/>
        </authorList>
    </citation>
    <scope>NUCLEOTIDE SEQUENCE</scope>
    <source>
        <strain evidence="2">LFN00145</strain>
    </source>
</reference>